<dbReference type="eggNOG" id="COG0199">
    <property type="taxonomic scope" value="Bacteria"/>
</dbReference>
<evidence type="ECO:0000256" key="6">
    <source>
        <dbReference type="ARBA" id="ARBA00047110"/>
    </source>
</evidence>
<dbReference type="SUPFAM" id="SSF57716">
    <property type="entry name" value="Glucocorticoid receptor-like (DNA-binding domain)"/>
    <property type="match status" value="1"/>
</dbReference>
<dbReference type="PANTHER" id="PTHR19836:SF19">
    <property type="entry name" value="SMALL RIBOSOMAL SUBUNIT PROTEIN US14M"/>
    <property type="match status" value="1"/>
</dbReference>
<keyword evidence="4 7" id="KW-0687">Ribonucleoprotein</keyword>
<keyword evidence="7" id="KW-0699">rRNA-binding</keyword>
<keyword evidence="9" id="KW-1185">Reference proteome</keyword>
<proteinExistence type="inferred from homology"/>
<keyword evidence="3 7" id="KW-0689">Ribosomal protein</keyword>
<evidence type="ECO:0000256" key="2">
    <source>
        <dbReference type="ARBA" id="ARBA00009083"/>
    </source>
</evidence>
<dbReference type="InterPro" id="IPR023036">
    <property type="entry name" value="Ribosomal_uS14_bac/plastid"/>
</dbReference>
<dbReference type="STRING" id="1280952.HJA_11470"/>
<dbReference type="GO" id="GO:0005737">
    <property type="term" value="C:cytoplasm"/>
    <property type="evidence" value="ECO:0007669"/>
    <property type="project" value="UniProtKB-ARBA"/>
</dbReference>
<organism evidence="8 9">
    <name type="scientific">Hyphomonas jannaschiana VP2</name>
    <dbReference type="NCBI Taxonomy" id="1280952"/>
    <lineage>
        <taxon>Bacteria</taxon>
        <taxon>Pseudomonadati</taxon>
        <taxon>Pseudomonadota</taxon>
        <taxon>Alphaproteobacteria</taxon>
        <taxon>Hyphomonadales</taxon>
        <taxon>Hyphomonadaceae</taxon>
        <taxon>Hyphomonas</taxon>
    </lineage>
</organism>
<gene>
    <name evidence="7 8" type="primary">rpsN</name>
    <name evidence="8" type="ORF">HJA_11470</name>
</gene>
<evidence type="ECO:0000313" key="9">
    <source>
        <dbReference type="Proteomes" id="UP000024816"/>
    </source>
</evidence>
<sequence>MAKKSAIEKNAKRQKLVERYAEKRAKLKAAAMDENLSLEERYKARLKLAELPRNSAPNRVRNRCEVSGRPRGYYRKLKMSRIALRELGSNGQIPGLVKSSW</sequence>
<evidence type="ECO:0000256" key="4">
    <source>
        <dbReference type="ARBA" id="ARBA00023274"/>
    </source>
</evidence>
<dbReference type="GO" id="GO:0006412">
    <property type="term" value="P:translation"/>
    <property type="evidence" value="ECO:0007669"/>
    <property type="project" value="UniProtKB-UniRule"/>
</dbReference>
<dbReference type="RefSeq" id="WP_034765827.1">
    <property type="nucleotide sequence ID" value="NZ_ARYJ01000006.1"/>
</dbReference>
<evidence type="ECO:0000256" key="3">
    <source>
        <dbReference type="ARBA" id="ARBA00022980"/>
    </source>
</evidence>
<reference evidence="8 9" key="1">
    <citation type="journal article" date="2014" name="Antonie Van Leeuwenhoek">
        <title>Hyphomonas beringensis sp. nov. and Hyphomonas chukchiensis sp. nov., isolated from surface seawater of the Bering Sea and Chukchi Sea.</title>
        <authorList>
            <person name="Li C."/>
            <person name="Lai Q."/>
            <person name="Li G."/>
            <person name="Dong C."/>
            <person name="Wang J."/>
            <person name="Liao Y."/>
            <person name="Shao Z."/>
        </authorList>
    </citation>
    <scope>NUCLEOTIDE SEQUENCE [LARGE SCALE GENOMIC DNA]</scope>
    <source>
        <strain evidence="8 9">VP2</strain>
    </source>
</reference>
<dbReference type="GO" id="GO:0015935">
    <property type="term" value="C:small ribosomal subunit"/>
    <property type="evidence" value="ECO:0007669"/>
    <property type="project" value="TreeGrafter"/>
</dbReference>
<dbReference type="GO" id="GO:0019843">
    <property type="term" value="F:rRNA binding"/>
    <property type="evidence" value="ECO:0007669"/>
    <property type="project" value="UniProtKB-UniRule"/>
</dbReference>
<evidence type="ECO:0000313" key="8">
    <source>
        <dbReference type="EMBL" id="KCZ88199.1"/>
    </source>
</evidence>
<comment type="similarity">
    <text evidence="2 7">Belongs to the universal ribosomal protein uS14 family.</text>
</comment>
<comment type="subunit">
    <text evidence="6 7">Part of the 30S ribosomal subunit. Contacts proteins S3 and S10.</text>
</comment>
<dbReference type="Gene3D" id="1.10.287.1480">
    <property type="match status" value="1"/>
</dbReference>
<dbReference type="Pfam" id="PF00253">
    <property type="entry name" value="Ribosomal_S14"/>
    <property type="match status" value="1"/>
</dbReference>
<dbReference type="Proteomes" id="UP000024816">
    <property type="component" value="Unassembled WGS sequence"/>
</dbReference>
<protein>
    <recommendedName>
        <fullName evidence="5 7">Small ribosomal subunit protein uS14</fullName>
    </recommendedName>
</protein>
<dbReference type="GO" id="GO:0003735">
    <property type="term" value="F:structural constituent of ribosome"/>
    <property type="evidence" value="ECO:0007669"/>
    <property type="project" value="InterPro"/>
</dbReference>
<comment type="function">
    <text evidence="1 7">Binds 16S rRNA, required for the assembly of 30S particles and may also be responsible for determining the conformation of the 16S rRNA at the A site.</text>
</comment>
<evidence type="ECO:0000256" key="1">
    <source>
        <dbReference type="ARBA" id="ARBA00003686"/>
    </source>
</evidence>
<dbReference type="FunFam" id="1.10.287.1480:FF:000001">
    <property type="entry name" value="30S ribosomal protein S14"/>
    <property type="match status" value="1"/>
</dbReference>
<dbReference type="OrthoDB" id="9810484at2"/>
<dbReference type="InterPro" id="IPR001209">
    <property type="entry name" value="Ribosomal_uS14"/>
</dbReference>
<comment type="caution">
    <text evidence="8">The sequence shown here is derived from an EMBL/GenBank/DDBJ whole genome shotgun (WGS) entry which is preliminary data.</text>
</comment>
<dbReference type="HAMAP" id="MF_00537">
    <property type="entry name" value="Ribosomal_uS14_1"/>
    <property type="match status" value="1"/>
</dbReference>
<name>A0A059FC38_9PROT</name>
<dbReference type="EMBL" id="ARYJ01000006">
    <property type="protein sequence ID" value="KCZ88199.1"/>
    <property type="molecule type" value="Genomic_DNA"/>
</dbReference>
<keyword evidence="7" id="KW-0694">RNA-binding</keyword>
<dbReference type="PROSITE" id="PS00527">
    <property type="entry name" value="RIBOSOMAL_S14"/>
    <property type="match status" value="1"/>
</dbReference>
<dbReference type="PATRIC" id="fig|1280952.3.peg.2294"/>
<dbReference type="AlphaFoldDB" id="A0A059FC38"/>
<evidence type="ECO:0000256" key="7">
    <source>
        <dbReference type="HAMAP-Rule" id="MF_00537"/>
    </source>
</evidence>
<dbReference type="InterPro" id="IPR018271">
    <property type="entry name" value="Ribosomal_uS14_CS"/>
</dbReference>
<dbReference type="PANTHER" id="PTHR19836">
    <property type="entry name" value="30S RIBOSOMAL PROTEIN S14"/>
    <property type="match status" value="1"/>
</dbReference>
<accession>A0A059FC38</accession>
<dbReference type="NCBIfam" id="NF006477">
    <property type="entry name" value="PRK08881.1"/>
    <property type="match status" value="1"/>
</dbReference>
<evidence type="ECO:0000256" key="5">
    <source>
        <dbReference type="ARBA" id="ARBA00035167"/>
    </source>
</evidence>